<dbReference type="Proteomes" id="UP000012015">
    <property type="component" value="Unassembled WGS sequence"/>
</dbReference>
<proteinExistence type="predicted"/>
<dbReference type="STRING" id="1276920.ADIAG_02362"/>
<accession>M7N991</accession>
<dbReference type="Pfam" id="PF25595">
    <property type="entry name" value="Phage_TTP_16"/>
    <property type="match status" value="1"/>
</dbReference>
<dbReference type="RefSeq" id="WP_007271542.1">
    <property type="nucleotide sequence ID" value="NZ_AOCK01000006.1"/>
</dbReference>
<dbReference type="EMBL" id="AOCK01000006">
    <property type="protein sequence ID" value="EMQ98344.1"/>
    <property type="molecule type" value="Genomic_DNA"/>
</dbReference>
<evidence type="ECO:0000313" key="2">
    <source>
        <dbReference type="Proteomes" id="UP000012015"/>
    </source>
</evidence>
<name>M7N991_9MICC</name>
<evidence type="ECO:0008006" key="3">
    <source>
        <dbReference type="Google" id="ProtNLM"/>
    </source>
</evidence>
<keyword evidence="2" id="KW-1185">Reference proteome</keyword>
<protein>
    <recommendedName>
        <fullName evidence="3">Major tail protein</fullName>
    </recommendedName>
</protein>
<evidence type="ECO:0000313" key="1">
    <source>
        <dbReference type="EMBL" id="EMQ98344.1"/>
    </source>
</evidence>
<gene>
    <name evidence="1" type="ORF">ADIAG_02362</name>
</gene>
<sequence length="173" mass="18647">MGQKMLTDANRHAVFVTDLADYRAPKASELTGVGAVVLSCNVTAANFVLGATGDDAISDPALCASSNSSTPGRTNYEAVMDFFRWKDAIDDIPWETFTSKGIHGYIVSRIGQQPEGTKAHEHPFTAADEVQVYEVLTNTPQILSPADAGYEKFKMNFSVQDNVDERAIVAAGV</sequence>
<organism evidence="1 2">
    <name type="scientific">Paeniglutamicibacter gangotriensis Lz1y</name>
    <dbReference type="NCBI Taxonomy" id="1276920"/>
    <lineage>
        <taxon>Bacteria</taxon>
        <taxon>Bacillati</taxon>
        <taxon>Actinomycetota</taxon>
        <taxon>Actinomycetes</taxon>
        <taxon>Micrococcales</taxon>
        <taxon>Micrococcaceae</taxon>
        <taxon>Paeniglutamicibacter</taxon>
    </lineage>
</organism>
<reference evidence="1 2" key="1">
    <citation type="journal article" date="2013" name="Genome Announc.">
        <title>Draft Genome Sequence of Arthrobacter gangotriensis Strain Lz1yT, Isolated from a Penguin Rookery Soil Sample Collected in Antarctica, near the Indian Station Dakshin Gangotri.</title>
        <authorList>
            <person name="Shivaji S."/>
            <person name="Ara S."/>
            <person name="Bandi S."/>
            <person name="Singh A."/>
            <person name="Kumar Pinnaka A."/>
        </authorList>
    </citation>
    <scope>NUCLEOTIDE SEQUENCE [LARGE SCALE GENOMIC DNA]</scope>
    <source>
        <strain evidence="1 2">Lz1y</strain>
    </source>
</reference>
<dbReference type="InterPro" id="IPR058009">
    <property type="entry name" value="TTP_Phage_16"/>
</dbReference>
<dbReference type="AlphaFoldDB" id="M7N991"/>
<comment type="caution">
    <text evidence="1">The sequence shown here is derived from an EMBL/GenBank/DDBJ whole genome shotgun (WGS) entry which is preliminary data.</text>
</comment>
<dbReference type="PATRIC" id="fig|1276920.7.peg.2366"/>